<dbReference type="EMBL" id="CALNXK010000061">
    <property type="protein sequence ID" value="CAH3138437.1"/>
    <property type="molecule type" value="Genomic_DNA"/>
</dbReference>
<feature type="region of interest" description="Disordered" evidence="1">
    <location>
        <begin position="420"/>
        <end position="459"/>
    </location>
</feature>
<protein>
    <recommendedName>
        <fullName evidence="3">Shavenoid isoform B-like N-terminal domain-containing protein</fullName>
    </recommendedName>
</protein>
<feature type="compositionally biased region" description="Basic and acidic residues" evidence="1">
    <location>
        <begin position="477"/>
        <end position="496"/>
    </location>
</feature>
<reference evidence="4 5" key="1">
    <citation type="submission" date="2022-05" db="EMBL/GenBank/DDBJ databases">
        <authorList>
            <consortium name="Genoscope - CEA"/>
            <person name="William W."/>
        </authorList>
    </citation>
    <scope>NUCLEOTIDE SEQUENCE [LARGE SCALE GENOMIC DNA]</scope>
</reference>
<dbReference type="Proteomes" id="UP001159405">
    <property type="component" value="Unassembled WGS sequence"/>
</dbReference>
<feature type="region of interest" description="Disordered" evidence="1">
    <location>
        <begin position="472"/>
        <end position="560"/>
    </location>
</feature>
<evidence type="ECO:0000313" key="5">
    <source>
        <dbReference type="Proteomes" id="UP001159405"/>
    </source>
</evidence>
<keyword evidence="2" id="KW-0812">Transmembrane</keyword>
<evidence type="ECO:0000256" key="2">
    <source>
        <dbReference type="SAM" id="Phobius"/>
    </source>
</evidence>
<keyword evidence="2" id="KW-0472">Membrane</keyword>
<dbReference type="Pfam" id="PF23328">
    <property type="entry name" value="Sha_B_N"/>
    <property type="match status" value="1"/>
</dbReference>
<sequence length="560" mass="61864">MLGTLMRLDVIQRFNTLACLFILLQLQLFELLFAKELTCSVTRQYSGDRILFVNYSGTCNEQVNPCQRISNSAWLDSNKGCRCQCNESAATYREDNGSCVENRINREGCILKLRFKGERSASRPLTVFGNSSSVQLVGTFPGETCSTSTTYYITDEINRRWVEFHNTPTFSVRRKNTNRNEKGYNHFLEWYDGKPEAELFGKIVKVNIQCEGRQAGKSKRRDLCIVFKVNGCTHSNQCRLPSAGMNSTASTASTMIVSNKTRPSNETIQRSITDVVAVAMEPATTSSLNENTNFSISKTVALPVWLIAVIAGGAVITTLAVTAIIWILCKMRQRSRRRRKRRSNKENQLCNNDDDTVITFTTSGVASGGSEGGYARAGSPCRKGYAVLKPGQQRCKSDYQRLLKPGEDVAGYLVPMEQRSSVLPSTPVETLPPSTEDTAIYSEANSPPPQDKVKSKDYDYAKQDDVCVIRSSLENLDENKTNERETGYGHGREHSNSNETDPPSPFYAVVEVADSGGLPADEATSSENEMDTDSVPEYVEVLPEVDSGSGNPLTKGSCVA</sequence>
<keyword evidence="5" id="KW-1185">Reference proteome</keyword>
<name>A0ABN8PAA6_9CNID</name>
<gene>
    <name evidence="4" type="ORF">PLOB_00040157</name>
</gene>
<evidence type="ECO:0000313" key="4">
    <source>
        <dbReference type="EMBL" id="CAH3138437.1"/>
    </source>
</evidence>
<accession>A0ABN8PAA6</accession>
<feature type="transmembrane region" description="Helical" evidence="2">
    <location>
        <begin position="304"/>
        <end position="329"/>
    </location>
</feature>
<feature type="compositionally biased region" description="Polar residues" evidence="1">
    <location>
        <begin position="420"/>
        <end position="437"/>
    </location>
</feature>
<keyword evidence="2" id="KW-1133">Transmembrane helix</keyword>
<proteinExistence type="predicted"/>
<evidence type="ECO:0000256" key="1">
    <source>
        <dbReference type="SAM" id="MobiDB-lite"/>
    </source>
</evidence>
<evidence type="ECO:0000259" key="3">
    <source>
        <dbReference type="Pfam" id="PF23328"/>
    </source>
</evidence>
<comment type="caution">
    <text evidence="4">The sequence shown here is derived from an EMBL/GenBank/DDBJ whole genome shotgun (WGS) entry which is preliminary data.</text>
</comment>
<dbReference type="InterPro" id="IPR057507">
    <property type="entry name" value="Sha_B-like_N"/>
</dbReference>
<organism evidence="4 5">
    <name type="scientific">Porites lobata</name>
    <dbReference type="NCBI Taxonomy" id="104759"/>
    <lineage>
        <taxon>Eukaryota</taxon>
        <taxon>Metazoa</taxon>
        <taxon>Cnidaria</taxon>
        <taxon>Anthozoa</taxon>
        <taxon>Hexacorallia</taxon>
        <taxon>Scleractinia</taxon>
        <taxon>Fungiina</taxon>
        <taxon>Poritidae</taxon>
        <taxon>Porites</taxon>
    </lineage>
</organism>
<feature type="domain" description="Shavenoid isoform B-like N-terminal" evidence="3">
    <location>
        <begin position="40"/>
        <end position="102"/>
    </location>
</feature>